<keyword evidence="3" id="KW-1185">Reference proteome</keyword>
<accession>A0A1Z4LQM5</accession>
<dbReference type="SUPFAM" id="SSF51126">
    <property type="entry name" value="Pectin lyase-like"/>
    <property type="match status" value="3"/>
</dbReference>
<sequence>MKGIEFLPGFITGLLISGLALPAFSQVTSDNTTNTTVNQSGNNFNIINGIQKGNNLFHSFKEFSIPTGGSATFNNSTDVVNIINRVTGGNISNIDGLIKANGNANLFLINPAGIVFGENAKLDIGGSFLGTTAESVLFKDGFEFSAVNPQNEALLTISIPVGLQMGSNPGNIQINNRGHNVSAPFTQTLRRGNSPSGLSVKTGKTLALLGGNVSLTGGIINSPDGQVELAAVATPDLVTIDSNNLGWTLNYGNVSGFGDIQLSQQSLVEASNTGAIRLAGNNLQFFDGSLLLLENQSNQSAVGIELQAAGEVEFAGISNTSISSGVISDARSSGKGGDITITADRIIGRDNGGRLRAYTFADADSGNITFNSRDITWKAGKQTDGLVEIRTLGTGNGGRLTINTERLLMQDSSFVSNVNRGSGNAGNVLINASDSVIVGPNSQFATLIGSSAVSANGNAGSISINTSRLAVLGGALISSSTYGSGDAGKITLKASESIEISGSGFFATSNRVEATQVQTSGRLLPEALRQFLGLPDIVTGSAGTININTPQLQITDGALVTVGHNSLGDAGKIQINSDSLKLDTQGKITATTASGEGGNINFNLQSDLILRNNSLIDTEAMGSGNGGNITINSPIIAGFENSDIIANAVEGNGGNIDITTQGIFGLEFRNELTEESDITASSQFGVNGTVAINNLSINPSTGLVELPVALSDSSQQIAQGCSTKSNSNFVATARGGIPQNPSQYLYSNRTWSDTRNLSTFPKPNNSSEVTSISNKLAIVEATGFIRNENGVIELVAAQNTPFNTTQVFNCSGLNT</sequence>
<evidence type="ECO:0000313" key="2">
    <source>
        <dbReference type="EMBL" id="BAY83540.1"/>
    </source>
</evidence>
<name>A0A1Z4LQM5_9CYAN</name>
<reference evidence="2 3" key="1">
    <citation type="submission" date="2017-06" db="EMBL/GenBank/DDBJ databases">
        <title>Genome sequencing of cyanobaciteial culture collection at National Institute for Environmental Studies (NIES).</title>
        <authorList>
            <person name="Hirose Y."/>
            <person name="Shimura Y."/>
            <person name="Fujisawa T."/>
            <person name="Nakamura Y."/>
            <person name="Kawachi M."/>
        </authorList>
    </citation>
    <scope>NUCLEOTIDE SEQUENCE [LARGE SCALE GENOMIC DNA]</scope>
    <source>
        <strain evidence="2 3">NIES-267</strain>
    </source>
</reference>
<dbReference type="InterPro" id="IPR008638">
    <property type="entry name" value="FhaB/CdiA-like_TPS"/>
</dbReference>
<dbReference type="Gene3D" id="2.160.20.10">
    <property type="entry name" value="Single-stranded right-handed beta-helix, Pectin lyase-like"/>
    <property type="match status" value="2"/>
</dbReference>
<dbReference type="InterPro" id="IPR011050">
    <property type="entry name" value="Pectin_lyase_fold/virulence"/>
</dbReference>
<dbReference type="Pfam" id="PF05860">
    <property type="entry name" value="TPS"/>
    <property type="match status" value="1"/>
</dbReference>
<evidence type="ECO:0000259" key="1">
    <source>
        <dbReference type="SMART" id="SM00912"/>
    </source>
</evidence>
<protein>
    <submittedName>
        <fullName evidence="2">Filamentous hemagglutinin-like protein</fullName>
    </submittedName>
</protein>
<dbReference type="Proteomes" id="UP000218418">
    <property type="component" value="Chromosome"/>
</dbReference>
<dbReference type="InterPro" id="IPR012334">
    <property type="entry name" value="Pectin_lyas_fold"/>
</dbReference>
<dbReference type="EMBL" id="AP018227">
    <property type="protein sequence ID" value="BAY83540.1"/>
    <property type="molecule type" value="Genomic_DNA"/>
</dbReference>
<gene>
    <name evidence="2" type="ORF">NIES267_30290</name>
</gene>
<evidence type="ECO:0000313" key="3">
    <source>
        <dbReference type="Proteomes" id="UP000218418"/>
    </source>
</evidence>
<feature type="domain" description="Filamentous haemagglutinin FhaB/tRNA nuclease CdiA-like TPS" evidence="1">
    <location>
        <begin position="28"/>
        <end position="139"/>
    </location>
</feature>
<dbReference type="AlphaFoldDB" id="A0A1Z4LQM5"/>
<dbReference type="SMART" id="SM00912">
    <property type="entry name" value="Haemagg_act"/>
    <property type="match status" value="1"/>
</dbReference>
<proteinExistence type="predicted"/>
<organism evidence="2 3">
    <name type="scientific">Calothrix parasitica NIES-267</name>
    <dbReference type="NCBI Taxonomy" id="1973488"/>
    <lineage>
        <taxon>Bacteria</taxon>
        <taxon>Bacillati</taxon>
        <taxon>Cyanobacteriota</taxon>
        <taxon>Cyanophyceae</taxon>
        <taxon>Nostocales</taxon>
        <taxon>Calotrichaceae</taxon>
        <taxon>Calothrix</taxon>
    </lineage>
</organism>
<dbReference type="OrthoDB" id="218680at2"/>
<dbReference type="NCBIfam" id="TIGR01901">
    <property type="entry name" value="adhes_NPXG"/>
    <property type="match status" value="1"/>
</dbReference>